<reference evidence="1 2" key="1">
    <citation type="submission" date="2019-10" db="EMBL/GenBank/DDBJ databases">
        <authorList>
            <person name="Palmer J.M."/>
        </authorList>
    </citation>
    <scope>NUCLEOTIDE SEQUENCE [LARGE SCALE GENOMIC DNA]</scope>
    <source>
        <strain evidence="1 2">TWF730</strain>
    </source>
</reference>
<dbReference type="EMBL" id="JAVHNS010000006">
    <property type="protein sequence ID" value="KAK6352393.1"/>
    <property type="molecule type" value="Genomic_DNA"/>
</dbReference>
<sequence length="80" mass="9195">MRQLDVVPGNKISDYQNALNNVPFSVKQQYPAYRWVTAPNFDMGWKSMSNNGREGRDTWSNDCCQARLSYTSSKTKTNIL</sequence>
<comment type="caution">
    <text evidence="1">The sequence shown here is derived from an EMBL/GenBank/DDBJ whole genome shotgun (WGS) entry which is preliminary data.</text>
</comment>
<evidence type="ECO:0000313" key="1">
    <source>
        <dbReference type="EMBL" id="KAK6352393.1"/>
    </source>
</evidence>
<protein>
    <submittedName>
        <fullName evidence="1">Uncharacterized protein</fullName>
    </submittedName>
</protein>
<accession>A0AAV9V1N3</accession>
<dbReference type="AlphaFoldDB" id="A0AAV9V1N3"/>
<organism evidence="1 2">
    <name type="scientific">Orbilia blumenaviensis</name>
    <dbReference type="NCBI Taxonomy" id="1796055"/>
    <lineage>
        <taxon>Eukaryota</taxon>
        <taxon>Fungi</taxon>
        <taxon>Dikarya</taxon>
        <taxon>Ascomycota</taxon>
        <taxon>Pezizomycotina</taxon>
        <taxon>Orbiliomycetes</taxon>
        <taxon>Orbiliales</taxon>
        <taxon>Orbiliaceae</taxon>
        <taxon>Orbilia</taxon>
    </lineage>
</organism>
<gene>
    <name evidence="1" type="ORF">TWF730_009220</name>
</gene>
<evidence type="ECO:0000313" key="2">
    <source>
        <dbReference type="Proteomes" id="UP001373714"/>
    </source>
</evidence>
<keyword evidence="2" id="KW-1185">Reference proteome</keyword>
<dbReference type="Proteomes" id="UP001373714">
    <property type="component" value="Unassembled WGS sequence"/>
</dbReference>
<name>A0AAV9V1N3_9PEZI</name>
<proteinExistence type="predicted"/>